<dbReference type="PANTHER" id="PTHR34678">
    <property type="entry name" value="50S RIBOSOMAL PROTEIN 5, CHLOROPLASTIC"/>
    <property type="match status" value="1"/>
</dbReference>
<dbReference type="Proteomes" id="UP001054252">
    <property type="component" value="Unassembled WGS sequence"/>
</dbReference>
<feature type="compositionally biased region" description="Polar residues" evidence="1">
    <location>
        <begin position="109"/>
        <end position="118"/>
    </location>
</feature>
<reference evidence="2 3" key="1">
    <citation type="journal article" date="2021" name="Commun. Biol.">
        <title>The genome of Shorea leprosula (Dipterocarpaceae) highlights the ecological relevance of drought in aseasonal tropical rainforests.</title>
        <authorList>
            <person name="Ng K.K.S."/>
            <person name="Kobayashi M.J."/>
            <person name="Fawcett J.A."/>
            <person name="Hatakeyama M."/>
            <person name="Paape T."/>
            <person name="Ng C.H."/>
            <person name="Ang C.C."/>
            <person name="Tnah L.H."/>
            <person name="Lee C.T."/>
            <person name="Nishiyama T."/>
            <person name="Sese J."/>
            <person name="O'Brien M.J."/>
            <person name="Copetti D."/>
            <person name="Mohd Noor M.I."/>
            <person name="Ong R.C."/>
            <person name="Putra M."/>
            <person name="Sireger I.Z."/>
            <person name="Indrioko S."/>
            <person name="Kosugi Y."/>
            <person name="Izuno A."/>
            <person name="Isagi Y."/>
            <person name="Lee S.L."/>
            <person name="Shimizu K.K."/>
        </authorList>
    </citation>
    <scope>NUCLEOTIDE SEQUENCE [LARGE SCALE GENOMIC DNA]</scope>
    <source>
        <strain evidence="2">214</strain>
    </source>
</reference>
<protein>
    <submittedName>
        <fullName evidence="2">Uncharacterized protein</fullName>
    </submittedName>
</protein>
<sequence length="163" mass="18278">MKFDGTSKFRFDVIQQIEKGRASLIPKLSETSLLRYGETPKWLSPALVPLRFSLLCPSFSTATLPVVTSSLSRLQIKPIDFRLKSFNGVIVLAPSVFKKRFPTTVNASSTINGTSLTNDGELPPETEDEAVPVDKLPLESKMQQRQAQKLRMTLAKKIRLCRR</sequence>
<dbReference type="AlphaFoldDB" id="A0AAV5KWS2"/>
<organism evidence="2 3">
    <name type="scientific">Rubroshorea leprosula</name>
    <dbReference type="NCBI Taxonomy" id="152421"/>
    <lineage>
        <taxon>Eukaryota</taxon>
        <taxon>Viridiplantae</taxon>
        <taxon>Streptophyta</taxon>
        <taxon>Embryophyta</taxon>
        <taxon>Tracheophyta</taxon>
        <taxon>Spermatophyta</taxon>
        <taxon>Magnoliopsida</taxon>
        <taxon>eudicotyledons</taxon>
        <taxon>Gunneridae</taxon>
        <taxon>Pentapetalae</taxon>
        <taxon>rosids</taxon>
        <taxon>malvids</taxon>
        <taxon>Malvales</taxon>
        <taxon>Dipterocarpaceae</taxon>
        <taxon>Rubroshorea</taxon>
    </lineage>
</organism>
<evidence type="ECO:0000313" key="3">
    <source>
        <dbReference type="Proteomes" id="UP001054252"/>
    </source>
</evidence>
<dbReference type="PANTHER" id="PTHR34678:SF1">
    <property type="entry name" value="LARGE RIBOSOMAL SUBUNIT PROTEIN CL37"/>
    <property type="match status" value="1"/>
</dbReference>
<comment type="caution">
    <text evidence="2">The sequence shown here is derived from an EMBL/GenBank/DDBJ whole genome shotgun (WGS) entry which is preliminary data.</text>
</comment>
<keyword evidence="3" id="KW-1185">Reference proteome</keyword>
<accession>A0AAV5KWS2</accession>
<dbReference type="EMBL" id="BPVZ01000081">
    <property type="protein sequence ID" value="GKV29008.1"/>
    <property type="molecule type" value="Genomic_DNA"/>
</dbReference>
<gene>
    <name evidence="2" type="ORF">SLEP1_g37989</name>
</gene>
<dbReference type="GO" id="GO:0032544">
    <property type="term" value="P:plastid translation"/>
    <property type="evidence" value="ECO:0007669"/>
    <property type="project" value="TreeGrafter"/>
</dbReference>
<proteinExistence type="predicted"/>
<dbReference type="GO" id="GO:0009535">
    <property type="term" value="C:chloroplast thylakoid membrane"/>
    <property type="evidence" value="ECO:0007669"/>
    <property type="project" value="TreeGrafter"/>
</dbReference>
<name>A0AAV5KWS2_9ROSI</name>
<evidence type="ECO:0000313" key="2">
    <source>
        <dbReference type="EMBL" id="GKV29008.1"/>
    </source>
</evidence>
<evidence type="ECO:0000256" key="1">
    <source>
        <dbReference type="SAM" id="MobiDB-lite"/>
    </source>
</evidence>
<feature type="region of interest" description="Disordered" evidence="1">
    <location>
        <begin position="109"/>
        <end position="128"/>
    </location>
</feature>
<dbReference type="InterPro" id="IPR040307">
    <property type="entry name" value="Ribosomal_cL37"/>
</dbReference>